<sequence>MGKLEIKNEKIHSDGILENTTRFKNLVEVIEVDEEIIKRTTFDKKNNISTEVDKNSFQKEVEVNTNKEKEIKITDEDVLDLNKDKKLDDQNIQEELKMFNDNDLVIKKKNKKKEKDEGREREYGD</sequence>
<dbReference type="Proteomes" id="UP000063275">
    <property type="component" value="Plasmid unnamed1"/>
</dbReference>
<organism evidence="1">
    <name type="scientific">Fusobacterium hwasookii ChDC F174</name>
    <dbReference type="NCBI Taxonomy" id="1307442"/>
    <lineage>
        <taxon>Bacteria</taxon>
        <taxon>Fusobacteriati</taxon>
        <taxon>Fusobacteriota</taxon>
        <taxon>Fusobacteriia</taxon>
        <taxon>Fusobacteriales</taxon>
        <taxon>Fusobacteriaceae</taxon>
        <taxon>Fusobacterium</taxon>
    </lineage>
</organism>
<gene>
    <name evidence="1" type="ORF">RN87_11755</name>
</gene>
<proteinExistence type="predicted"/>
<keyword evidence="1" id="KW-0614">Plasmid</keyword>
<dbReference type="KEGG" id="fhw:RN87_11755"/>
<dbReference type="AlphaFoldDB" id="A0A0S2ZQJ7"/>
<name>A0A0S2ZQJ7_9FUSO</name>
<dbReference type="GeneID" id="60659052"/>
<dbReference type="EMBL" id="CP013332">
    <property type="protein sequence ID" value="ALQ41227.1"/>
    <property type="molecule type" value="Genomic_DNA"/>
</dbReference>
<protein>
    <submittedName>
        <fullName evidence="1">Uncharacterized protein</fullName>
    </submittedName>
</protein>
<reference evidence="1 2" key="1">
    <citation type="submission" date="2015-11" db="EMBL/GenBank/DDBJ databases">
        <authorList>
            <person name="Zhang Y."/>
            <person name="Guo Z."/>
        </authorList>
    </citation>
    <scope>NUCLEOTIDE SEQUENCE [LARGE SCALE GENOMIC DNA]</scope>
    <source>
        <strain evidence="1 2">ChDC F174</strain>
        <plasmid evidence="2">Plasmid unnamed1</plasmid>
    </source>
</reference>
<dbReference type="RefSeq" id="WP_029495567.1">
    <property type="nucleotide sequence ID" value="NZ_CP013332.1"/>
</dbReference>
<evidence type="ECO:0000313" key="2">
    <source>
        <dbReference type="Proteomes" id="UP000063275"/>
    </source>
</evidence>
<accession>A0A0S2ZQJ7</accession>
<evidence type="ECO:0000313" key="1">
    <source>
        <dbReference type="EMBL" id="ALQ41227.1"/>
    </source>
</evidence>
<geneLocation type="plasmid" evidence="1">
    <name>unnamed1</name>
</geneLocation>